<dbReference type="InterPro" id="IPR027859">
    <property type="entry name" value="KATNIP_dom"/>
</dbReference>
<dbReference type="Proteomes" id="UP000030762">
    <property type="component" value="Unassembled WGS sequence"/>
</dbReference>
<gene>
    <name evidence="3" type="ORF">SDRG_13710</name>
</gene>
<sequence length="887" mass="99215">MDDEELPPMLDSLAKLEISIRPQSVPTWINSDEHHAPKASSFPSRTTHGDDTLASSVRPRAPILPLPKQTADPEIRPRAKRMTSFKRKIKQSLTESLKSLESFGRTNLGRELGHKHAIMQTVVDPEGNVHFVNIDGLDDSFDSLSIDDDEWKPFGRKMEPIETPTGRVFGGPSACFDIPELPRGQRCVFNILSTWGDPYYVGLMGIEIFDHTGHLVRLSDVDKQLSADPADLNVNSPTTQDPRTIDKIVDGHNYTCDELHAWLAPFERGQNHYIYMDFDYPVSIAMMRIWNYNTTRIHSYRGARYMEISVDGRFIFKGDIKRAVGAVDSMEACCECILFTRNPSILQVIEKYEQKEVEATPRTLAPATEGPEKRHLSWWEQDIPAERPKTGDKRGRQKDVLAMPTSTSGLCEPSSGVRTFAPAPALSPFRPRTAPIAREQGADRPVTCQEIKLFIKGNWGDPAEVGLTGLEILDDNFDPIPIDANCLLPPSVLVLISRNNISIDADDMWLTPLATEPLIVINFGLRISVGALKIWNYNASLEDSYKGVKRLAIMMDGDWMSPPEGFLIRKAPGNSNFDFGQFVQPKSAHHASSTVLTRSIGGDFFQTEPFAHTPPPTADPKRMSSQRAVAPRHETPESKTASSAMPKIDETLLCQQYHTPLFPCGCIVKIVIMSTWGDPFYVGLNGLALYDAQNMAVSIGEDQIQAVPRDINVLPESKDADVRTLDKLYDGINNTYDDCHMWLTPFNYSSESVKIFIFFDEPIVLSKLMLWNYSKTPSRGVREFEVMIDDVLIYHGVLRKAQECTDSDLRRRASHGATSRRKTHVPDMATSVLFTNDADVLEAESDAGHVYVPEEECETTFIDNSHVLPAGEQLPTRPPTSAGPTWK</sequence>
<organism evidence="3 4">
    <name type="scientific">Saprolegnia diclina (strain VS20)</name>
    <dbReference type="NCBI Taxonomy" id="1156394"/>
    <lineage>
        <taxon>Eukaryota</taxon>
        <taxon>Sar</taxon>
        <taxon>Stramenopiles</taxon>
        <taxon>Oomycota</taxon>
        <taxon>Saprolegniomycetes</taxon>
        <taxon>Saprolegniales</taxon>
        <taxon>Saprolegniaceae</taxon>
        <taxon>Saprolegnia</taxon>
    </lineage>
</organism>
<dbReference type="AlphaFoldDB" id="T0Q250"/>
<evidence type="ECO:0000313" key="4">
    <source>
        <dbReference type="Proteomes" id="UP000030762"/>
    </source>
</evidence>
<dbReference type="OrthoDB" id="304622at2759"/>
<feature type="domain" description="KATNIP" evidence="2">
    <location>
        <begin position="178"/>
        <end position="322"/>
    </location>
</feature>
<feature type="domain" description="KATNIP" evidence="2">
    <location>
        <begin position="648"/>
        <end position="801"/>
    </location>
</feature>
<feature type="region of interest" description="Disordered" evidence="1">
    <location>
        <begin position="607"/>
        <end position="644"/>
    </location>
</feature>
<dbReference type="InParanoid" id="T0Q250"/>
<feature type="domain" description="KATNIP" evidence="2">
    <location>
        <begin position="454"/>
        <end position="590"/>
    </location>
</feature>
<reference evidence="3 4" key="1">
    <citation type="submission" date="2012-04" db="EMBL/GenBank/DDBJ databases">
        <title>The Genome Sequence of Saprolegnia declina VS20.</title>
        <authorList>
            <consortium name="The Broad Institute Genome Sequencing Platform"/>
            <person name="Russ C."/>
            <person name="Nusbaum C."/>
            <person name="Tyler B."/>
            <person name="van West P."/>
            <person name="Dieguez-Uribeondo J."/>
            <person name="de Bruijn I."/>
            <person name="Tripathy S."/>
            <person name="Jiang R."/>
            <person name="Young S.K."/>
            <person name="Zeng Q."/>
            <person name="Gargeya S."/>
            <person name="Fitzgerald M."/>
            <person name="Haas B."/>
            <person name="Abouelleil A."/>
            <person name="Alvarado L."/>
            <person name="Arachchi H.M."/>
            <person name="Berlin A."/>
            <person name="Chapman S.B."/>
            <person name="Goldberg J."/>
            <person name="Griggs A."/>
            <person name="Gujja S."/>
            <person name="Hansen M."/>
            <person name="Howarth C."/>
            <person name="Imamovic A."/>
            <person name="Larimer J."/>
            <person name="McCowen C."/>
            <person name="Montmayeur A."/>
            <person name="Murphy C."/>
            <person name="Neiman D."/>
            <person name="Pearson M."/>
            <person name="Priest M."/>
            <person name="Roberts A."/>
            <person name="Saif S."/>
            <person name="Shea T."/>
            <person name="Sisk P."/>
            <person name="Sykes S."/>
            <person name="Wortman J."/>
            <person name="Nusbaum C."/>
            <person name="Birren B."/>
        </authorList>
    </citation>
    <scope>NUCLEOTIDE SEQUENCE [LARGE SCALE GENOMIC DNA]</scope>
    <source>
        <strain evidence="3 4">VS20</strain>
    </source>
</reference>
<dbReference type="EMBL" id="JH767193">
    <property type="protein sequence ID" value="EQC28631.1"/>
    <property type="molecule type" value="Genomic_DNA"/>
</dbReference>
<evidence type="ECO:0000259" key="2">
    <source>
        <dbReference type="Pfam" id="PF14652"/>
    </source>
</evidence>
<feature type="region of interest" description="Disordered" evidence="1">
    <location>
        <begin position="27"/>
        <end position="55"/>
    </location>
</feature>
<evidence type="ECO:0000313" key="3">
    <source>
        <dbReference type="EMBL" id="EQC28631.1"/>
    </source>
</evidence>
<dbReference type="GeneID" id="19954437"/>
<feature type="region of interest" description="Disordered" evidence="1">
    <location>
        <begin position="866"/>
        <end position="887"/>
    </location>
</feature>
<accession>T0Q250</accession>
<dbReference type="STRING" id="1156394.T0Q250"/>
<dbReference type="PANTHER" id="PTHR21534:SF0">
    <property type="entry name" value="KATANIN-INTERACTING PROTEIN"/>
    <property type="match status" value="1"/>
</dbReference>
<evidence type="ECO:0000256" key="1">
    <source>
        <dbReference type="SAM" id="MobiDB-lite"/>
    </source>
</evidence>
<dbReference type="Pfam" id="PF14652">
    <property type="entry name" value="DUF4457"/>
    <property type="match status" value="3"/>
</dbReference>
<dbReference type="OMA" id="IYMDFDY"/>
<proteinExistence type="predicted"/>
<dbReference type="PANTHER" id="PTHR21534">
    <property type="entry name" value="KATANIN-INTERACTING PROTEIN"/>
    <property type="match status" value="1"/>
</dbReference>
<dbReference type="VEuPathDB" id="FungiDB:SDRG_13710"/>
<dbReference type="RefSeq" id="XP_008618028.1">
    <property type="nucleotide sequence ID" value="XM_008619806.1"/>
</dbReference>
<name>T0Q250_SAPDV</name>
<dbReference type="InterPro" id="IPR026704">
    <property type="entry name" value="KATNIP"/>
</dbReference>
<protein>
    <recommendedName>
        <fullName evidence="2">KATNIP domain-containing protein</fullName>
    </recommendedName>
</protein>
<feature type="compositionally biased region" description="Basic and acidic residues" evidence="1">
    <location>
        <begin position="384"/>
        <end position="399"/>
    </location>
</feature>
<dbReference type="eggNOG" id="ENOG502QRY1">
    <property type="taxonomic scope" value="Eukaryota"/>
</dbReference>
<keyword evidence="4" id="KW-1185">Reference proteome</keyword>
<feature type="region of interest" description="Disordered" evidence="1">
    <location>
        <begin position="382"/>
        <end position="416"/>
    </location>
</feature>